<dbReference type="EMBL" id="QWGR01000002">
    <property type="protein sequence ID" value="RIJ49771.1"/>
    <property type="molecule type" value="Genomic_DNA"/>
</dbReference>
<organism evidence="2 3">
    <name type="scientific">Maribellus luteus</name>
    <dbReference type="NCBI Taxonomy" id="2305463"/>
    <lineage>
        <taxon>Bacteria</taxon>
        <taxon>Pseudomonadati</taxon>
        <taxon>Bacteroidota</taxon>
        <taxon>Bacteroidia</taxon>
        <taxon>Marinilabiliales</taxon>
        <taxon>Prolixibacteraceae</taxon>
        <taxon>Maribellus</taxon>
    </lineage>
</organism>
<dbReference type="Pfam" id="PF13385">
    <property type="entry name" value="Laminin_G_3"/>
    <property type="match status" value="1"/>
</dbReference>
<reference evidence="2 3" key="1">
    <citation type="submission" date="2018-08" db="EMBL/GenBank/DDBJ databases">
        <title>Pallidiluteibacterium maritimus gen. nov., sp. nov., isolated from coastal sediment.</title>
        <authorList>
            <person name="Zhou L.Y."/>
        </authorList>
    </citation>
    <scope>NUCLEOTIDE SEQUENCE [LARGE SCALE GENOMIC DNA]</scope>
    <source>
        <strain evidence="2 3">XSD2</strain>
    </source>
</reference>
<feature type="signal peptide" evidence="1">
    <location>
        <begin position="1"/>
        <end position="21"/>
    </location>
</feature>
<dbReference type="InterPro" id="IPR013320">
    <property type="entry name" value="ConA-like_dom_sf"/>
</dbReference>
<protein>
    <submittedName>
        <fullName evidence="2">LamG domain-containing protein</fullName>
    </submittedName>
</protein>
<comment type="caution">
    <text evidence="2">The sequence shown here is derived from an EMBL/GenBank/DDBJ whole genome shotgun (WGS) entry which is preliminary data.</text>
</comment>
<dbReference type="GO" id="GO:0005975">
    <property type="term" value="P:carbohydrate metabolic process"/>
    <property type="evidence" value="ECO:0007669"/>
    <property type="project" value="UniProtKB-ARBA"/>
</dbReference>
<evidence type="ECO:0000313" key="2">
    <source>
        <dbReference type="EMBL" id="RIJ49771.1"/>
    </source>
</evidence>
<accession>A0A399T6I3</accession>
<evidence type="ECO:0000313" key="3">
    <source>
        <dbReference type="Proteomes" id="UP000265926"/>
    </source>
</evidence>
<dbReference type="AlphaFoldDB" id="A0A399T6I3"/>
<dbReference type="Proteomes" id="UP000265926">
    <property type="component" value="Unassembled WGS sequence"/>
</dbReference>
<name>A0A399T6I3_9BACT</name>
<dbReference type="GO" id="GO:0004553">
    <property type="term" value="F:hydrolase activity, hydrolyzing O-glycosyl compounds"/>
    <property type="evidence" value="ECO:0007669"/>
    <property type="project" value="UniProtKB-ARBA"/>
</dbReference>
<dbReference type="InterPro" id="IPR013783">
    <property type="entry name" value="Ig-like_fold"/>
</dbReference>
<sequence>MKTYSKIVIVVLSLFVLNACEQSYIDEISKVDPGTDESGPVVTVTSPAGDVNAPSDVSEVSIQFEVADDIELKSVSVQLNGTLLGSYDQFKDYRRFIGAYAEELGLGDHVLEIVATDMAGKSTTQTINFKKINTIRDLMNEAVFHMAFNGNYVDEVSSVAATVVGTPSLGTGGVDGGCYVGAPDSYLTFDGTGLQFPEFSASFFLNVTATQATDRAGVLVMSPENPNFDNSRKFGFRFFRENGGGLQQFKLNAGNGTSDKWFDGGAAARVNPATTEWVHFVFTISATGAKVYIDGVLVKEDTFSGVDWTGCDMLSIMSGAPRFANWNHLSDESKMDELLIYDRVLTLAEIDLLGLLN</sequence>
<keyword evidence="1" id="KW-0732">Signal</keyword>
<gene>
    <name evidence="2" type="ORF">D1614_03250</name>
</gene>
<dbReference type="OrthoDB" id="950827at2"/>
<evidence type="ECO:0000256" key="1">
    <source>
        <dbReference type="SAM" id="SignalP"/>
    </source>
</evidence>
<dbReference type="RefSeq" id="WP_119436460.1">
    <property type="nucleotide sequence ID" value="NZ_QWGR01000002.1"/>
</dbReference>
<keyword evidence="3" id="KW-1185">Reference proteome</keyword>
<dbReference type="Gene3D" id="2.60.40.10">
    <property type="entry name" value="Immunoglobulins"/>
    <property type="match status" value="1"/>
</dbReference>
<feature type="chain" id="PRO_5017418746" evidence="1">
    <location>
        <begin position="22"/>
        <end position="357"/>
    </location>
</feature>
<dbReference type="Gene3D" id="2.60.120.200">
    <property type="match status" value="1"/>
</dbReference>
<proteinExistence type="predicted"/>
<dbReference type="SUPFAM" id="SSF49899">
    <property type="entry name" value="Concanavalin A-like lectins/glucanases"/>
    <property type="match status" value="1"/>
</dbReference>